<feature type="domain" description="Sm" evidence="2">
    <location>
        <begin position="263"/>
        <end position="485"/>
    </location>
</feature>
<dbReference type="GO" id="GO:0071209">
    <property type="term" value="F:U7 snRNA binding"/>
    <property type="evidence" value="ECO:0007669"/>
    <property type="project" value="InterPro"/>
</dbReference>
<feature type="compositionally biased region" description="Basic and acidic residues" evidence="1">
    <location>
        <begin position="186"/>
        <end position="198"/>
    </location>
</feature>
<accession>A0AAE0ZFC7</accession>
<feature type="compositionally biased region" description="Basic and acidic residues" evidence="1">
    <location>
        <begin position="218"/>
        <end position="235"/>
    </location>
</feature>
<dbReference type="EMBL" id="JAWDGP010004065">
    <property type="protein sequence ID" value="KAK3768160.1"/>
    <property type="molecule type" value="Genomic_DNA"/>
</dbReference>
<evidence type="ECO:0000313" key="3">
    <source>
        <dbReference type="EMBL" id="KAK3768160.1"/>
    </source>
</evidence>
<dbReference type="Gene3D" id="2.30.30.100">
    <property type="match status" value="1"/>
</dbReference>
<feature type="compositionally biased region" description="Basic and acidic residues" evidence="1">
    <location>
        <begin position="44"/>
        <end position="56"/>
    </location>
</feature>
<dbReference type="Proteomes" id="UP001283361">
    <property type="component" value="Unassembled WGS sequence"/>
</dbReference>
<dbReference type="PANTHER" id="PTHR21415">
    <property type="entry name" value="U7 SNRNA-ASSOCIATED SM-LIKE PROTEIN LSM11"/>
    <property type="match status" value="1"/>
</dbReference>
<feature type="region of interest" description="Disordered" evidence="1">
    <location>
        <begin position="117"/>
        <end position="243"/>
    </location>
</feature>
<sequence length="489" mass="54422">MAAASKDAASPSSKNDDCEPLRDLDLDVEGITTVDRLNQEDGSEEKGHSLPSEKDLFNSNPDFEEEFIVLDSLNEEEIDFCSPNFNPSLALKSDKIIVPSPDIKTFKSLSSYEDAVKRRQSRATKTAKKDASSSYQSKSKAESKVDSRLLSLKHDKNLKSRHEKEGSSSKSRSNLQPTSCKGRGKVIIETKSERERQTSRSVTFKDPASTKNYLLQKSEVEKERGSTSQKEDEIRTSAPPRQQGRKVLRNVFTRMEAMTGPLSLLTRCVKNKEHVRIVTRGAVTLSSICRGYIVAFDKYCNMALIDVDEIYRRPIALGKVKARISHKLLDAQETLRRERDEQRANSRLSTITNGDNKVSASSGASDKNQQQSSLTTTIPTESSANEKDVISKSEHDSAKSSLRLGSHSAIDKSVQGSRKGSGMETSVKTSKLNLKLLKSVYSSVSVPHSRYEREALLLGIPDENVEHRHLNQLLLRGENVVSVSIIEEF</sequence>
<feature type="compositionally biased region" description="Basic and acidic residues" evidence="1">
    <location>
        <begin position="384"/>
        <end position="398"/>
    </location>
</feature>
<dbReference type="InterPro" id="IPR039267">
    <property type="entry name" value="Lsm11"/>
</dbReference>
<dbReference type="InterPro" id="IPR010920">
    <property type="entry name" value="LSM_dom_sf"/>
</dbReference>
<proteinExistence type="predicted"/>
<dbReference type="SMART" id="SM00651">
    <property type="entry name" value="Sm"/>
    <property type="match status" value="1"/>
</dbReference>
<protein>
    <recommendedName>
        <fullName evidence="2">Sm domain-containing protein</fullName>
    </recommendedName>
</protein>
<dbReference type="GO" id="GO:0005683">
    <property type="term" value="C:U7 snRNP"/>
    <property type="evidence" value="ECO:0007669"/>
    <property type="project" value="TreeGrafter"/>
</dbReference>
<gene>
    <name evidence="3" type="ORF">RRG08_031700</name>
</gene>
<feature type="compositionally biased region" description="Polar residues" evidence="1">
    <location>
        <begin position="345"/>
        <end position="383"/>
    </location>
</feature>
<keyword evidence="4" id="KW-1185">Reference proteome</keyword>
<dbReference type="InterPro" id="IPR001163">
    <property type="entry name" value="Sm_dom_euk/arc"/>
</dbReference>
<feature type="compositionally biased region" description="Basic and acidic residues" evidence="1">
    <location>
        <begin position="14"/>
        <end position="25"/>
    </location>
</feature>
<feature type="region of interest" description="Disordered" evidence="1">
    <location>
        <begin position="334"/>
        <end position="426"/>
    </location>
</feature>
<feature type="region of interest" description="Disordered" evidence="1">
    <location>
        <begin position="1"/>
        <end position="59"/>
    </location>
</feature>
<dbReference type="SUPFAM" id="SSF50182">
    <property type="entry name" value="Sm-like ribonucleoproteins"/>
    <property type="match status" value="1"/>
</dbReference>
<dbReference type="GO" id="GO:0006398">
    <property type="term" value="P:mRNA 3'-end processing by stem-loop binding and cleavage"/>
    <property type="evidence" value="ECO:0007669"/>
    <property type="project" value="TreeGrafter"/>
</dbReference>
<organism evidence="3 4">
    <name type="scientific">Elysia crispata</name>
    <name type="common">lettuce slug</name>
    <dbReference type="NCBI Taxonomy" id="231223"/>
    <lineage>
        <taxon>Eukaryota</taxon>
        <taxon>Metazoa</taxon>
        <taxon>Spiralia</taxon>
        <taxon>Lophotrochozoa</taxon>
        <taxon>Mollusca</taxon>
        <taxon>Gastropoda</taxon>
        <taxon>Heterobranchia</taxon>
        <taxon>Euthyneura</taxon>
        <taxon>Panpulmonata</taxon>
        <taxon>Sacoglossa</taxon>
        <taxon>Placobranchoidea</taxon>
        <taxon>Plakobranchidae</taxon>
        <taxon>Elysia</taxon>
    </lineage>
</organism>
<dbReference type="AlphaFoldDB" id="A0AAE0ZFC7"/>
<feature type="compositionally biased region" description="Polar residues" evidence="1">
    <location>
        <begin position="168"/>
        <end position="179"/>
    </location>
</feature>
<evidence type="ECO:0000256" key="1">
    <source>
        <dbReference type="SAM" id="MobiDB-lite"/>
    </source>
</evidence>
<reference evidence="3" key="1">
    <citation type="journal article" date="2023" name="G3 (Bethesda)">
        <title>A reference genome for the long-term kleptoplast-retaining sea slug Elysia crispata morphotype clarki.</title>
        <authorList>
            <person name="Eastman K.E."/>
            <person name="Pendleton A.L."/>
            <person name="Shaikh M.A."/>
            <person name="Suttiyut T."/>
            <person name="Ogas R."/>
            <person name="Tomko P."/>
            <person name="Gavelis G."/>
            <person name="Widhalm J.R."/>
            <person name="Wisecaver J.H."/>
        </authorList>
    </citation>
    <scope>NUCLEOTIDE SEQUENCE</scope>
    <source>
        <strain evidence="3">ECLA1</strain>
    </source>
</reference>
<evidence type="ECO:0000313" key="4">
    <source>
        <dbReference type="Proteomes" id="UP001283361"/>
    </source>
</evidence>
<feature type="compositionally biased region" description="Low complexity" evidence="1">
    <location>
        <begin position="1"/>
        <end position="13"/>
    </location>
</feature>
<name>A0AAE0ZFC7_9GAST</name>
<feature type="compositionally biased region" description="Basic and acidic residues" evidence="1">
    <location>
        <begin position="139"/>
        <end position="167"/>
    </location>
</feature>
<comment type="caution">
    <text evidence="3">The sequence shown here is derived from an EMBL/GenBank/DDBJ whole genome shotgun (WGS) entry which is preliminary data.</text>
</comment>
<dbReference type="PANTHER" id="PTHR21415:SF1">
    <property type="entry name" value="U7 SNRNA-ASSOCIATED SM-LIKE PROTEIN LSM11"/>
    <property type="match status" value="1"/>
</dbReference>
<feature type="compositionally biased region" description="Basic and acidic residues" evidence="1">
    <location>
        <begin position="334"/>
        <end position="344"/>
    </location>
</feature>
<evidence type="ECO:0000259" key="2">
    <source>
        <dbReference type="SMART" id="SM00651"/>
    </source>
</evidence>